<accession>A0A1G5DR02</accession>
<dbReference type="AlphaFoldDB" id="A0A1G5DR02"/>
<evidence type="ECO:0000313" key="1">
    <source>
        <dbReference type="EMBL" id="SCY17125.1"/>
    </source>
</evidence>
<protein>
    <submittedName>
        <fullName evidence="1">Uncharacterized protein</fullName>
    </submittedName>
</protein>
<keyword evidence="2" id="KW-1185">Reference proteome</keyword>
<gene>
    <name evidence="1" type="ORF">SAMN05660710_00906</name>
</gene>
<dbReference type="SUPFAM" id="SSF51161">
    <property type="entry name" value="Trimeric LpxA-like enzymes"/>
    <property type="match status" value="1"/>
</dbReference>
<reference evidence="1 2" key="1">
    <citation type="submission" date="2016-10" db="EMBL/GenBank/DDBJ databases">
        <authorList>
            <person name="de Groot N.N."/>
        </authorList>
    </citation>
    <scope>NUCLEOTIDE SEQUENCE [LARGE SCALE GENOMIC DNA]</scope>
    <source>
        <strain evidence="1 2">CGMCC 1.8925</strain>
    </source>
</reference>
<evidence type="ECO:0000313" key="2">
    <source>
        <dbReference type="Proteomes" id="UP000199502"/>
    </source>
</evidence>
<name>A0A1G5DR02_9RHOB</name>
<dbReference type="STRING" id="336292.SAMN05660710_00906"/>
<sequence>MAPRAYLGAHVGKHRTEIGPRAFIGSDAMLVAPVCVGTDAMTGSSGLAIRLMQALRTKKETR</sequence>
<dbReference type="Proteomes" id="UP000199502">
    <property type="component" value="Unassembled WGS sequence"/>
</dbReference>
<dbReference type="Gene3D" id="2.160.10.10">
    <property type="entry name" value="Hexapeptide repeat proteins"/>
    <property type="match status" value="1"/>
</dbReference>
<proteinExistence type="predicted"/>
<dbReference type="InterPro" id="IPR011004">
    <property type="entry name" value="Trimer_LpxA-like_sf"/>
</dbReference>
<organism evidence="1 2">
    <name type="scientific">Paracoccus tibetensis</name>
    <dbReference type="NCBI Taxonomy" id="336292"/>
    <lineage>
        <taxon>Bacteria</taxon>
        <taxon>Pseudomonadati</taxon>
        <taxon>Pseudomonadota</taxon>
        <taxon>Alphaproteobacteria</taxon>
        <taxon>Rhodobacterales</taxon>
        <taxon>Paracoccaceae</taxon>
        <taxon>Paracoccus</taxon>
    </lineage>
</organism>
<dbReference type="EMBL" id="FMVT01000002">
    <property type="protein sequence ID" value="SCY17125.1"/>
    <property type="molecule type" value="Genomic_DNA"/>
</dbReference>